<dbReference type="PaxDb" id="263820-PTO1355"/>
<dbReference type="Proteomes" id="UP000000438">
    <property type="component" value="Chromosome"/>
</dbReference>
<sequence length="91" mass="10613">MKIYINKNFIEVNFDFNGILVLRACRELVNCSNGICQYATRIHAAIEKEFNDENFLYFNDRITVALDYNAYKIIENHSIVVFNDLSADIIN</sequence>
<dbReference type="STRING" id="263820.PTO1355"/>
<protein>
    <submittedName>
        <fullName evidence="1">Uncharacterized protein</fullName>
    </submittedName>
</protein>
<dbReference type="Proteomes" id="UP000192315">
    <property type="component" value="Unassembled WGS sequence"/>
</dbReference>
<evidence type="ECO:0000313" key="4">
    <source>
        <dbReference type="Proteomes" id="UP000192315"/>
    </source>
</evidence>
<proteinExistence type="predicted"/>
<name>Q6KZB2_PICTO</name>
<dbReference type="EMBL" id="AE017261">
    <property type="protein sequence ID" value="AAT43940.1"/>
    <property type="molecule type" value="Genomic_DNA"/>
</dbReference>
<reference evidence="2 4" key="3">
    <citation type="submission" date="2017-04" db="EMBL/GenBank/DDBJ databases">
        <authorList>
            <person name="Varghese N."/>
            <person name="Submissions S."/>
        </authorList>
    </citation>
    <scope>NUCLEOTIDE SEQUENCE [LARGE SCALE GENOMIC DNA]</scope>
    <source>
        <strain evidence="2 4">DSM 9789</strain>
    </source>
</reference>
<evidence type="ECO:0000313" key="3">
    <source>
        <dbReference type="Proteomes" id="UP000000438"/>
    </source>
</evidence>
<reference evidence="1 3" key="1">
    <citation type="journal article" date="2004" name="Proc. Natl. Acad. Sci. U.S.A.">
        <title>Genome sequence of Picrophilus torridus and its implications for life around pH 0.</title>
        <authorList>
            <person name="Futterer O."/>
            <person name="Angelov A."/>
            <person name="Liesegang H."/>
            <person name="Gottschalk G."/>
            <person name="Schleper C."/>
            <person name="Schepers B."/>
            <person name="Dock C."/>
            <person name="Antranikian G."/>
            <person name="Liebl W."/>
        </authorList>
    </citation>
    <scope>NUCLEOTIDE SEQUENCE [LARGE SCALE GENOMIC DNA]</scope>
    <source>
        <strain evidence="3">ATCC 700027 / DSM 9790 / JCM 10055 / NBRC 100828</strain>
        <strain evidence="1">DSM 9790</strain>
    </source>
</reference>
<dbReference type="AlphaFoldDB" id="Q6KZB2"/>
<reference evidence="1" key="2">
    <citation type="submission" date="2004-02" db="EMBL/GenBank/DDBJ databases">
        <authorList>
            <person name="Fuetterer O."/>
            <person name="Angelov A."/>
            <person name="Liesegang H."/>
            <person name="Gottschalk G."/>
            <person name="Schleper C."/>
            <person name="Schepers B."/>
            <person name="Dock C."/>
            <person name="Antranikian G."/>
            <person name="Liebl W."/>
        </authorList>
    </citation>
    <scope>NUCLEOTIDE SEQUENCE</scope>
    <source>
        <strain evidence="1">DSM 9790</strain>
    </source>
</reference>
<evidence type="ECO:0000313" key="1">
    <source>
        <dbReference type="EMBL" id="AAT43940.1"/>
    </source>
</evidence>
<keyword evidence="4" id="KW-1185">Reference proteome</keyword>
<accession>A0A8G2FWZ6</accession>
<dbReference type="GeneID" id="2845194"/>
<dbReference type="RefSeq" id="WP_011178156.1">
    <property type="nucleotide sequence ID" value="NC_005877.1"/>
</dbReference>
<dbReference type="EMBL" id="FWYE01000002">
    <property type="protein sequence ID" value="SMD30986.1"/>
    <property type="molecule type" value="Genomic_DNA"/>
</dbReference>
<organism evidence="1 3">
    <name type="scientific">Picrophilus torridus (strain ATCC 700027 / DSM 9790 / JCM 10055 / NBRC 100828 / KAW 2/3)</name>
    <dbReference type="NCBI Taxonomy" id="1122961"/>
    <lineage>
        <taxon>Archaea</taxon>
        <taxon>Methanobacteriati</taxon>
        <taxon>Thermoplasmatota</taxon>
        <taxon>Thermoplasmata</taxon>
        <taxon>Thermoplasmatales</taxon>
        <taxon>Picrophilaceae</taxon>
        <taxon>Picrophilus</taxon>
    </lineage>
</organism>
<accession>Q6KZB2</accession>
<dbReference type="HOGENOM" id="CLU_2420154_0_0_2"/>
<dbReference type="InParanoid" id="Q6KZB2"/>
<gene>
    <name evidence="1" type="ordered locus">PTO1355</name>
    <name evidence="2" type="ORF">SAMN02745355_0904</name>
</gene>
<evidence type="ECO:0000313" key="2">
    <source>
        <dbReference type="EMBL" id="SMD30986.1"/>
    </source>
</evidence>
<dbReference type="KEGG" id="pto:PTO1355"/>